<evidence type="ECO:0000256" key="1">
    <source>
        <dbReference type="SAM" id="Phobius"/>
    </source>
</evidence>
<proteinExistence type="predicted"/>
<protein>
    <submittedName>
        <fullName evidence="2">Uncharacterized protein</fullName>
    </submittedName>
</protein>
<keyword evidence="1" id="KW-0472">Membrane</keyword>
<dbReference type="EMBL" id="CP054139">
    <property type="protein sequence ID" value="QKJ32822.1"/>
    <property type="molecule type" value="Genomic_DNA"/>
</dbReference>
<gene>
    <name evidence="2" type="ORF">HQ865_24720</name>
</gene>
<keyword evidence="1" id="KW-1133">Transmembrane helix</keyword>
<accession>A0A7D4UMF3</accession>
<feature type="transmembrane region" description="Helical" evidence="1">
    <location>
        <begin position="32"/>
        <end position="53"/>
    </location>
</feature>
<evidence type="ECO:0000313" key="3">
    <source>
        <dbReference type="Proteomes" id="UP000505355"/>
    </source>
</evidence>
<organism evidence="2 3">
    <name type="scientific">Mucilaginibacter mali</name>
    <dbReference type="NCBI Taxonomy" id="2740462"/>
    <lineage>
        <taxon>Bacteria</taxon>
        <taxon>Pseudomonadati</taxon>
        <taxon>Bacteroidota</taxon>
        <taxon>Sphingobacteriia</taxon>
        <taxon>Sphingobacteriales</taxon>
        <taxon>Sphingobacteriaceae</taxon>
        <taxon>Mucilaginibacter</taxon>
    </lineage>
</organism>
<evidence type="ECO:0000313" key="2">
    <source>
        <dbReference type="EMBL" id="QKJ32822.1"/>
    </source>
</evidence>
<dbReference type="KEGG" id="mmab:HQ865_24720"/>
<keyword evidence="1" id="KW-0812">Transmembrane</keyword>
<dbReference type="AlphaFoldDB" id="A0A7D4UMF3"/>
<reference evidence="2 3" key="1">
    <citation type="submission" date="2020-05" db="EMBL/GenBank/DDBJ databases">
        <title>Mucilaginibacter mali sp. nov.</title>
        <authorList>
            <person name="Kim H.S."/>
            <person name="Lee K.C."/>
            <person name="Suh M.K."/>
            <person name="Kim J.-S."/>
            <person name="Han K.-I."/>
            <person name="Eom M.K."/>
            <person name="Shin Y.K."/>
            <person name="Lee J.-S."/>
        </authorList>
    </citation>
    <scope>NUCLEOTIDE SEQUENCE [LARGE SCALE GENOMIC DNA]</scope>
    <source>
        <strain evidence="2 3">G2-14</strain>
    </source>
</reference>
<dbReference type="Proteomes" id="UP000505355">
    <property type="component" value="Chromosome"/>
</dbReference>
<dbReference type="RefSeq" id="WP_173417467.1">
    <property type="nucleotide sequence ID" value="NZ_CP054139.1"/>
</dbReference>
<sequence>MKKFYIGFNAVLILIVSSVANADVRTYLTLHLPQFYGALSTVALFGNALIYLIGQIPAAAAQTSRSLETASAEFFQKFKKYGFSIHIRTVKRRFLQWQMPPANAPVQRRRLKFFPQIFSVRWWRGETFSAQFVLGKEQGIYSEAFLDGFQTGMHSVFIEEELEDIKAIFSAKQVQVLQKFAFAASCAFEIINFLSIFAKITEKGSKEK</sequence>
<name>A0A7D4UMF3_9SPHI</name>
<keyword evidence="3" id="KW-1185">Reference proteome</keyword>